<dbReference type="Pfam" id="PF11807">
    <property type="entry name" value="UstYa"/>
    <property type="match status" value="1"/>
</dbReference>
<dbReference type="PANTHER" id="PTHR33365:SF4">
    <property type="entry name" value="CYCLOCHLOROTINE BIOSYNTHESIS PROTEIN O"/>
    <property type="match status" value="1"/>
</dbReference>
<dbReference type="PANTHER" id="PTHR33365">
    <property type="entry name" value="YALI0B05434P"/>
    <property type="match status" value="1"/>
</dbReference>
<dbReference type="OrthoDB" id="3687641at2759"/>
<gene>
    <name evidence="3" type="ORF">HYFRA_00001035</name>
</gene>
<name>A0A9N9KSG8_9HELO</name>
<accession>A0A9N9KSG8</accession>
<dbReference type="GO" id="GO:0043386">
    <property type="term" value="P:mycotoxin biosynthetic process"/>
    <property type="evidence" value="ECO:0007669"/>
    <property type="project" value="InterPro"/>
</dbReference>
<dbReference type="EMBL" id="CAJVRL010000045">
    <property type="protein sequence ID" value="CAG8952291.1"/>
    <property type="molecule type" value="Genomic_DNA"/>
</dbReference>
<sequence length="218" mass="24673">MSGCAESFSKVPHGLSIHHKSSSEHLLTLKDQCIAIDNFDVTHVPKTIDLRAPSSFFEQPTDNTTDEAWLELLAPANIRVTAAELARNNRNSVELPGGGYLAWLGVYHEIHCLNLLRKWKYRSHYFPDITPEREDLLQFHTDHCLDRIRATLMCSPDTSSLVTFDWRKAQKPVVNATKTLHSCVDWKHVIESTRSRSVSSAEMKSLVNPNLVGRGIKK</sequence>
<keyword evidence="4" id="KW-1185">Reference proteome</keyword>
<evidence type="ECO:0000313" key="3">
    <source>
        <dbReference type="EMBL" id="CAG8952291.1"/>
    </source>
</evidence>
<comment type="pathway">
    <text evidence="1">Mycotoxin biosynthesis.</text>
</comment>
<proteinExistence type="inferred from homology"/>
<dbReference type="Proteomes" id="UP000696280">
    <property type="component" value="Unassembled WGS sequence"/>
</dbReference>
<comment type="similarity">
    <text evidence="2">Belongs to the ustYa family.</text>
</comment>
<evidence type="ECO:0000313" key="4">
    <source>
        <dbReference type="Proteomes" id="UP000696280"/>
    </source>
</evidence>
<reference evidence="3" key="1">
    <citation type="submission" date="2021-07" db="EMBL/GenBank/DDBJ databases">
        <authorList>
            <person name="Durling M."/>
        </authorList>
    </citation>
    <scope>NUCLEOTIDE SEQUENCE</scope>
</reference>
<protein>
    <submittedName>
        <fullName evidence="3">Uncharacterized protein</fullName>
    </submittedName>
</protein>
<evidence type="ECO:0000256" key="1">
    <source>
        <dbReference type="ARBA" id="ARBA00004685"/>
    </source>
</evidence>
<dbReference type="AlphaFoldDB" id="A0A9N9KSG8"/>
<dbReference type="InterPro" id="IPR021765">
    <property type="entry name" value="UstYa-like"/>
</dbReference>
<comment type="caution">
    <text evidence="3">The sequence shown here is derived from an EMBL/GenBank/DDBJ whole genome shotgun (WGS) entry which is preliminary data.</text>
</comment>
<evidence type="ECO:0000256" key="2">
    <source>
        <dbReference type="ARBA" id="ARBA00035112"/>
    </source>
</evidence>
<organism evidence="3 4">
    <name type="scientific">Hymenoscyphus fraxineus</name>
    <dbReference type="NCBI Taxonomy" id="746836"/>
    <lineage>
        <taxon>Eukaryota</taxon>
        <taxon>Fungi</taxon>
        <taxon>Dikarya</taxon>
        <taxon>Ascomycota</taxon>
        <taxon>Pezizomycotina</taxon>
        <taxon>Leotiomycetes</taxon>
        <taxon>Helotiales</taxon>
        <taxon>Helotiaceae</taxon>
        <taxon>Hymenoscyphus</taxon>
    </lineage>
</organism>